<organism evidence="1 2">
    <name type="scientific">Neisseria montereyensis</name>
    <dbReference type="NCBI Taxonomy" id="2973938"/>
    <lineage>
        <taxon>Bacteria</taxon>
        <taxon>Pseudomonadati</taxon>
        <taxon>Pseudomonadota</taxon>
        <taxon>Betaproteobacteria</taxon>
        <taxon>Neisseriales</taxon>
        <taxon>Neisseriaceae</taxon>
        <taxon>Neisseria</taxon>
    </lineage>
</organism>
<name>A0ABT2FAF7_9NEIS</name>
<sequence>MTDNSLILYTTSDGQAQFTLRELGGQLWLKASYQKVQLSTYS</sequence>
<gene>
    <name evidence="1" type="ORF">NXS09_01240</name>
</gene>
<dbReference type="RefSeq" id="WP_259290743.1">
    <property type="nucleotide sequence ID" value="NZ_JANUXW010000001.1"/>
</dbReference>
<protein>
    <submittedName>
        <fullName evidence="1">Uncharacterized protein</fullName>
    </submittedName>
</protein>
<proteinExistence type="predicted"/>
<keyword evidence="2" id="KW-1185">Reference proteome</keyword>
<reference evidence="1" key="2">
    <citation type="journal article" date="2023" name="Curr. Microbiol.">
        <title>Neisseria montereyensis sp. nov., Isolated from Oropharynx of California Sea Lion (Zalophus californianus): Genomic, Phylogenetic, and Phenotypic Study.</title>
        <authorList>
            <person name="Volokhov D.V."/>
            <person name="Zagorodnyaya T.A."/>
            <person name="Furtak V.A."/>
            <person name="Nattanmai G."/>
            <person name="Randall L."/>
            <person name="Jose S."/>
            <person name="Gao Y."/>
            <person name="Gulland F.M."/>
            <person name="Eisenberg T."/>
            <person name="Delmonte P."/>
            <person name="Blom J."/>
            <person name="Mitchell K.K."/>
        </authorList>
    </citation>
    <scope>NUCLEOTIDE SEQUENCE</scope>
    <source>
        <strain evidence="1">CSL10203-ORH2</strain>
    </source>
</reference>
<evidence type="ECO:0000313" key="2">
    <source>
        <dbReference type="Proteomes" id="UP001166947"/>
    </source>
</evidence>
<evidence type="ECO:0000313" key="1">
    <source>
        <dbReference type="EMBL" id="MCS4532925.1"/>
    </source>
</evidence>
<accession>A0ABT2FAF7</accession>
<reference evidence="1" key="1">
    <citation type="submission" date="2022-08" db="EMBL/GenBank/DDBJ databases">
        <authorList>
            <person name="Volokhov D.V."/>
            <person name="Furtak V.A."/>
            <person name="Zagorodnyaya T.A."/>
        </authorList>
    </citation>
    <scope>NUCLEOTIDE SEQUENCE</scope>
    <source>
        <strain evidence="1">CSL10203-ORH2</strain>
    </source>
</reference>
<comment type="caution">
    <text evidence="1">The sequence shown here is derived from an EMBL/GenBank/DDBJ whole genome shotgun (WGS) entry which is preliminary data.</text>
</comment>
<dbReference type="Proteomes" id="UP001166947">
    <property type="component" value="Unassembled WGS sequence"/>
</dbReference>
<dbReference type="EMBL" id="JANUXW010000001">
    <property type="protein sequence ID" value="MCS4532925.1"/>
    <property type="molecule type" value="Genomic_DNA"/>
</dbReference>